<reference evidence="1" key="1">
    <citation type="submission" date="2022-05" db="EMBL/GenBank/DDBJ databases">
        <title>Novel bacterial taxa in a minimal lignocellulolytic consortium and its capacity to transform plastics disclosed by genome-resolved metagenomics.</title>
        <authorList>
            <person name="Rodriguez C.A.D."/>
            <person name="Diaz-Garcia L."/>
            <person name="Herrera K."/>
            <person name="Tarazona N.A."/>
            <person name="Sproer C."/>
            <person name="Overmann J."/>
            <person name="Jimenez D.J."/>
        </authorList>
    </citation>
    <scope>NUCLEOTIDE SEQUENCE</scope>
    <source>
        <strain evidence="1">MAG5</strain>
    </source>
</reference>
<dbReference type="EMBL" id="CP097899">
    <property type="protein sequence ID" value="URN94550.1"/>
    <property type="molecule type" value="Genomic_DNA"/>
</dbReference>
<dbReference type="AlphaFoldDB" id="A0A9J6ZEH3"/>
<evidence type="ECO:0000313" key="2">
    <source>
        <dbReference type="Proteomes" id="UP001056756"/>
    </source>
</evidence>
<protein>
    <submittedName>
        <fullName evidence="1">Uncharacterized protein</fullName>
    </submittedName>
</protein>
<evidence type="ECO:0000313" key="1">
    <source>
        <dbReference type="EMBL" id="URN94550.1"/>
    </source>
</evidence>
<dbReference type="KEGG" id="plig:NAG76_22495"/>
<dbReference type="Proteomes" id="UP001056756">
    <property type="component" value="Chromosome"/>
</dbReference>
<name>A0A9J6ZEH3_9BACL</name>
<organism evidence="1 2">
    <name type="scientific">Candidatus Pristimantibacillus lignocellulolyticus</name>
    <dbReference type="NCBI Taxonomy" id="2994561"/>
    <lineage>
        <taxon>Bacteria</taxon>
        <taxon>Bacillati</taxon>
        <taxon>Bacillota</taxon>
        <taxon>Bacilli</taxon>
        <taxon>Bacillales</taxon>
        <taxon>Paenibacillaceae</taxon>
        <taxon>Candidatus Pristimantibacillus</taxon>
    </lineage>
</organism>
<proteinExistence type="predicted"/>
<accession>A0A9J6ZEH3</accession>
<gene>
    <name evidence="1" type="ORF">NAG76_22495</name>
</gene>
<sequence>MRMISREAMQQSGLPVPDEIVFDVEVLATFIADLVNEITNGIEQAQLWRELMELGYKDGEINIAMQLLRYRNQVIYIS</sequence>